<gene>
    <name evidence="1" type="ORF">O181_096064</name>
</gene>
<dbReference type="Gene3D" id="3.10.10.10">
    <property type="entry name" value="HIV Type 1 Reverse Transcriptase, subunit A, domain 1"/>
    <property type="match status" value="1"/>
</dbReference>
<dbReference type="PANTHER" id="PTHR24559:SF444">
    <property type="entry name" value="REVERSE TRANSCRIPTASE DOMAIN-CONTAINING PROTEIN"/>
    <property type="match status" value="1"/>
</dbReference>
<dbReference type="OrthoDB" id="6776860at2759"/>
<evidence type="ECO:0000313" key="2">
    <source>
        <dbReference type="Proteomes" id="UP000765509"/>
    </source>
</evidence>
<name>A0A9Q3J6C1_9BASI</name>
<dbReference type="EMBL" id="AVOT02063746">
    <property type="protein sequence ID" value="MBW0556349.1"/>
    <property type="molecule type" value="Genomic_DNA"/>
</dbReference>
<dbReference type="CDD" id="cd01647">
    <property type="entry name" value="RT_LTR"/>
    <property type="match status" value="1"/>
</dbReference>
<comment type="caution">
    <text evidence="1">The sequence shown here is derived from an EMBL/GenBank/DDBJ whole genome shotgun (WGS) entry which is preliminary data.</text>
</comment>
<reference evidence="1" key="1">
    <citation type="submission" date="2021-03" db="EMBL/GenBank/DDBJ databases">
        <title>Draft genome sequence of rust myrtle Austropuccinia psidii MF-1, a brazilian biotype.</title>
        <authorList>
            <person name="Quecine M.C."/>
            <person name="Pachon D.M.R."/>
            <person name="Bonatelli M.L."/>
            <person name="Correr F.H."/>
            <person name="Franceschini L.M."/>
            <person name="Leite T.F."/>
            <person name="Margarido G.R.A."/>
            <person name="Almeida C.A."/>
            <person name="Ferrarezi J.A."/>
            <person name="Labate C.A."/>
        </authorList>
    </citation>
    <scope>NUCLEOTIDE SEQUENCE</scope>
    <source>
        <strain evidence="1">MF-1</strain>
    </source>
</reference>
<evidence type="ECO:0000313" key="1">
    <source>
        <dbReference type="EMBL" id="MBW0556349.1"/>
    </source>
</evidence>
<protein>
    <submittedName>
        <fullName evidence="1">Uncharacterized protein</fullName>
    </submittedName>
</protein>
<dbReference type="InterPro" id="IPR053134">
    <property type="entry name" value="RNA-dir_DNA_polymerase"/>
</dbReference>
<accession>A0A9Q3J6C1</accession>
<dbReference type="Gene3D" id="3.30.70.270">
    <property type="match status" value="1"/>
</dbReference>
<proteinExistence type="predicted"/>
<dbReference type="PANTHER" id="PTHR24559">
    <property type="entry name" value="TRANSPOSON TY3-I GAG-POL POLYPROTEIN"/>
    <property type="match status" value="1"/>
</dbReference>
<dbReference type="InterPro" id="IPR043502">
    <property type="entry name" value="DNA/RNA_pol_sf"/>
</dbReference>
<sequence length="207" mass="24390">MKHNLIEILLQYREAFASDNEPLEDIKGHEVDIMLNLERHYPPLLRRPAYTASLRAREALETHINELIKLGVLGKSGNNEDVEVTTPVIITWNNNKTRLVGHFKELNTYTIPERYPIPRIYETLNRLYIARFITSMYSLQFFHHNLLTPLARKLLGIIAHCGIYEYLRMPFGIKNEPSHYQRMINTIFPHELSEGWLIIYIYEIIIC</sequence>
<dbReference type="AlphaFoldDB" id="A0A9Q3J6C1"/>
<organism evidence="1 2">
    <name type="scientific">Austropuccinia psidii MF-1</name>
    <dbReference type="NCBI Taxonomy" id="1389203"/>
    <lineage>
        <taxon>Eukaryota</taxon>
        <taxon>Fungi</taxon>
        <taxon>Dikarya</taxon>
        <taxon>Basidiomycota</taxon>
        <taxon>Pucciniomycotina</taxon>
        <taxon>Pucciniomycetes</taxon>
        <taxon>Pucciniales</taxon>
        <taxon>Sphaerophragmiaceae</taxon>
        <taxon>Austropuccinia</taxon>
    </lineage>
</organism>
<dbReference type="SUPFAM" id="SSF56672">
    <property type="entry name" value="DNA/RNA polymerases"/>
    <property type="match status" value="1"/>
</dbReference>
<dbReference type="InterPro" id="IPR043128">
    <property type="entry name" value="Rev_trsase/Diguanyl_cyclase"/>
</dbReference>
<dbReference type="Proteomes" id="UP000765509">
    <property type="component" value="Unassembled WGS sequence"/>
</dbReference>
<keyword evidence="2" id="KW-1185">Reference proteome</keyword>